<reference evidence="2 3" key="1">
    <citation type="journal article" date="2014" name="FEMS Microbiol. Ecol.">
        <title>Sphaerotilus natans encrusted with nanoball-shaped Fe(III) oxide minerals formed by nitrate-reducing mixotrophic Fe(II) oxidation.</title>
        <authorList>
            <person name="Park S."/>
            <person name="Kim D.H."/>
            <person name="Lee J.H."/>
            <person name="Hur H.G."/>
        </authorList>
    </citation>
    <scope>NUCLEOTIDE SEQUENCE [LARGE SCALE GENOMIC DNA]</scope>
    <source>
        <strain evidence="2 3">DSM 6575</strain>
    </source>
</reference>
<protein>
    <submittedName>
        <fullName evidence="2">Uncharacterized protein</fullName>
    </submittedName>
</protein>
<gene>
    <name evidence="2" type="ORF">X805_38600</name>
</gene>
<proteinExistence type="predicted"/>
<evidence type="ECO:0000256" key="1">
    <source>
        <dbReference type="SAM" id="MobiDB-lite"/>
    </source>
</evidence>
<keyword evidence="3" id="KW-1185">Reference proteome</keyword>
<evidence type="ECO:0000313" key="3">
    <source>
        <dbReference type="Proteomes" id="UP000026714"/>
    </source>
</evidence>
<name>A0A059KGG6_9BURK</name>
<evidence type="ECO:0000313" key="2">
    <source>
        <dbReference type="EMBL" id="KDB50547.1"/>
    </source>
</evidence>
<dbReference type="Proteomes" id="UP000026714">
    <property type="component" value="Unassembled WGS sequence"/>
</dbReference>
<dbReference type="EMBL" id="AZRA01000128">
    <property type="protein sequence ID" value="KDB50547.1"/>
    <property type="molecule type" value="Genomic_DNA"/>
</dbReference>
<comment type="caution">
    <text evidence="2">The sequence shown here is derived from an EMBL/GenBank/DDBJ whole genome shotgun (WGS) entry which is preliminary data.</text>
</comment>
<sequence>MESLRPMPGPGSEPRGSIRAFRWSAAGRSGDDGERSP</sequence>
<feature type="region of interest" description="Disordered" evidence="1">
    <location>
        <begin position="1"/>
        <end position="37"/>
    </location>
</feature>
<dbReference type="AlphaFoldDB" id="A0A059KGG6"/>
<organism evidence="2 3">
    <name type="scientific">Sphaerotilus natans subsp. natans DSM 6575</name>
    <dbReference type="NCBI Taxonomy" id="1286631"/>
    <lineage>
        <taxon>Bacteria</taxon>
        <taxon>Pseudomonadati</taxon>
        <taxon>Pseudomonadota</taxon>
        <taxon>Betaproteobacteria</taxon>
        <taxon>Burkholderiales</taxon>
        <taxon>Sphaerotilaceae</taxon>
        <taxon>Sphaerotilus</taxon>
    </lineage>
</organism>
<accession>A0A059KGG6</accession>